<evidence type="ECO:0000256" key="1">
    <source>
        <dbReference type="SAM" id="MobiDB-lite"/>
    </source>
</evidence>
<dbReference type="Proteomes" id="UP000485058">
    <property type="component" value="Unassembled WGS sequence"/>
</dbReference>
<dbReference type="InterPro" id="IPR007244">
    <property type="entry name" value="Naa35_N"/>
</dbReference>
<comment type="caution">
    <text evidence="4">The sequence shown here is derived from an EMBL/GenBank/DDBJ whole genome shotgun (WGS) entry which is preliminary data.</text>
</comment>
<name>A0A699Z206_HAELA</name>
<dbReference type="GO" id="GO:0031417">
    <property type="term" value="C:NatC complex"/>
    <property type="evidence" value="ECO:0007669"/>
    <property type="project" value="InterPro"/>
</dbReference>
<keyword evidence="2" id="KW-0732">Signal</keyword>
<reference evidence="4 5" key="1">
    <citation type="submission" date="2020-02" db="EMBL/GenBank/DDBJ databases">
        <title>Draft genome sequence of Haematococcus lacustris strain NIES-144.</title>
        <authorList>
            <person name="Morimoto D."/>
            <person name="Nakagawa S."/>
            <person name="Yoshida T."/>
            <person name="Sawayama S."/>
        </authorList>
    </citation>
    <scope>NUCLEOTIDE SEQUENCE [LARGE SCALE GENOMIC DNA]</scope>
    <source>
        <strain evidence="4 5">NIES-144</strain>
    </source>
</reference>
<feature type="chain" id="PRO_5025397315" description="NAA35-like TPR repeats domain-containing protein" evidence="2">
    <location>
        <begin position="24"/>
        <end position="203"/>
    </location>
</feature>
<evidence type="ECO:0000313" key="5">
    <source>
        <dbReference type="Proteomes" id="UP000485058"/>
    </source>
</evidence>
<dbReference type="InterPro" id="IPR057982">
    <property type="entry name" value="TPR_NAA35"/>
</dbReference>
<accession>A0A699Z206</accession>
<gene>
    <name evidence="4" type="ORF">HaLaN_13020</name>
</gene>
<dbReference type="PANTHER" id="PTHR21373">
    <property type="entry name" value="GLUCOSE REPRESSIBLE PROTEIN MAK10"/>
    <property type="match status" value="1"/>
</dbReference>
<feature type="domain" description="NAA35-like TPR repeats" evidence="3">
    <location>
        <begin position="51"/>
        <end position="194"/>
    </location>
</feature>
<feature type="region of interest" description="Disordered" evidence="1">
    <location>
        <begin position="107"/>
        <end position="131"/>
    </location>
</feature>
<dbReference type="Pfam" id="PF25789">
    <property type="entry name" value="TPR_NAA35"/>
    <property type="match status" value="1"/>
</dbReference>
<evidence type="ECO:0000256" key="2">
    <source>
        <dbReference type="SAM" id="SignalP"/>
    </source>
</evidence>
<protein>
    <recommendedName>
        <fullName evidence="3">NAA35-like TPR repeats domain-containing protein</fullName>
    </recommendedName>
</protein>
<feature type="non-terminal residue" evidence="4">
    <location>
        <position position="203"/>
    </location>
</feature>
<keyword evidence="5" id="KW-1185">Reference proteome</keyword>
<dbReference type="AlphaFoldDB" id="A0A699Z206"/>
<evidence type="ECO:0000259" key="3">
    <source>
        <dbReference type="Pfam" id="PF25789"/>
    </source>
</evidence>
<dbReference type="PANTHER" id="PTHR21373:SF0">
    <property type="entry name" value="N-ALPHA-ACETYLTRANSFERASE 35, NATC AUXILIARY SUBUNIT"/>
    <property type="match status" value="1"/>
</dbReference>
<dbReference type="EMBL" id="BLLF01001017">
    <property type="protein sequence ID" value="GFH16577.1"/>
    <property type="molecule type" value="Genomic_DNA"/>
</dbReference>
<organism evidence="4 5">
    <name type="scientific">Haematococcus lacustris</name>
    <name type="common">Green alga</name>
    <name type="synonym">Haematococcus pluvialis</name>
    <dbReference type="NCBI Taxonomy" id="44745"/>
    <lineage>
        <taxon>Eukaryota</taxon>
        <taxon>Viridiplantae</taxon>
        <taxon>Chlorophyta</taxon>
        <taxon>core chlorophytes</taxon>
        <taxon>Chlorophyceae</taxon>
        <taxon>CS clade</taxon>
        <taxon>Chlamydomonadales</taxon>
        <taxon>Haematococcaceae</taxon>
        <taxon>Haematococcus</taxon>
    </lineage>
</organism>
<sequence>MPINMLILPLATLLHVPCKPCSTLPPHLHPGLFAYPHLFAYLRLSAIHDQGVLATWVESETALSQYSHLLLGFNVQEYCLIFWYSASLLDTRKHALQLLHSVQAPVPGKGPQLPSGGKAKKSTKPLPPSPATVRRQAGLLADAVLCEQYASLAVGLVRLLAGLQAVGLTKAPKLPFNTLREQFDQRFASFHSPSLVKPVPLSF</sequence>
<feature type="signal peptide" evidence="2">
    <location>
        <begin position="1"/>
        <end position="23"/>
    </location>
</feature>
<proteinExistence type="predicted"/>
<evidence type="ECO:0000313" key="4">
    <source>
        <dbReference type="EMBL" id="GFH16577.1"/>
    </source>
</evidence>